<feature type="compositionally biased region" description="Acidic residues" evidence="1">
    <location>
        <begin position="70"/>
        <end position="82"/>
    </location>
</feature>
<dbReference type="AlphaFoldDB" id="A0A0B6Z6Q2"/>
<protein>
    <submittedName>
        <fullName evidence="2">Uncharacterized protein</fullName>
    </submittedName>
</protein>
<gene>
    <name evidence="2" type="primary">ORF50983</name>
</gene>
<reference evidence="2" key="1">
    <citation type="submission" date="2014-12" db="EMBL/GenBank/DDBJ databases">
        <title>Insight into the proteome of Arion vulgaris.</title>
        <authorList>
            <person name="Aradska J."/>
            <person name="Bulat T."/>
            <person name="Smidak R."/>
            <person name="Sarate P."/>
            <person name="Gangsoo J."/>
            <person name="Sialana F."/>
            <person name="Bilban M."/>
            <person name="Lubec G."/>
        </authorList>
    </citation>
    <scope>NUCLEOTIDE SEQUENCE</scope>
    <source>
        <tissue evidence="2">Skin</tissue>
    </source>
</reference>
<evidence type="ECO:0000256" key="1">
    <source>
        <dbReference type="SAM" id="MobiDB-lite"/>
    </source>
</evidence>
<accession>A0A0B6Z6Q2</accession>
<feature type="region of interest" description="Disordered" evidence="1">
    <location>
        <begin position="46"/>
        <end position="91"/>
    </location>
</feature>
<feature type="non-terminal residue" evidence="2">
    <location>
        <position position="91"/>
    </location>
</feature>
<organism evidence="2">
    <name type="scientific">Arion vulgaris</name>
    <dbReference type="NCBI Taxonomy" id="1028688"/>
    <lineage>
        <taxon>Eukaryota</taxon>
        <taxon>Metazoa</taxon>
        <taxon>Spiralia</taxon>
        <taxon>Lophotrochozoa</taxon>
        <taxon>Mollusca</taxon>
        <taxon>Gastropoda</taxon>
        <taxon>Heterobranchia</taxon>
        <taxon>Euthyneura</taxon>
        <taxon>Panpulmonata</taxon>
        <taxon>Eupulmonata</taxon>
        <taxon>Stylommatophora</taxon>
        <taxon>Helicina</taxon>
        <taxon>Arionoidea</taxon>
        <taxon>Arionidae</taxon>
        <taxon>Arion</taxon>
    </lineage>
</organism>
<proteinExistence type="predicted"/>
<name>A0A0B6Z6Q2_9EUPU</name>
<evidence type="ECO:0000313" key="2">
    <source>
        <dbReference type="EMBL" id="CEK64213.1"/>
    </source>
</evidence>
<feature type="non-terminal residue" evidence="2">
    <location>
        <position position="1"/>
    </location>
</feature>
<sequence>YSRNQDNQSDTVSLNTDAFGIPASVDATMATWGGSTVDNLENITEDEDGQERSDHVNEDDGYPSDGIVQVEEEEEEGIDSDDGTYTIERDA</sequence>
<dbReference type="EMBL" id="HACG01017348">
    <property type="protein sequence ID" value="CEK64213.1"/>
    <property type="molecule type" value="Transcribed_RNA"/>
</dbReference>